<proteinExistence type="predicted"/>
<gene>
    <name evidence="1" type="ORF">CXG81DRAFT_25790</name>
</gene>
<sequence length="115" mass="12486">MLHIWLHDKSLADISAQQDLLAAQLASLAGAAEGSVQADLRSRLDFYAQFLVALAYWKEIGCVGWDPDPTLIATVATHAPNTTTLTVDSAFKVKTSCRNPGYAPLQPKIGKLIRH</sequence>
<dbReference type="Proteomes" id="UP000274922">
    <property type="component" value="Unassembled WGS sequence"/>
</dbReference>
<protein>
    <submittedName>
        <fullName evidence="1">Uncharacterized protein</fullName>
    </submittedName>
</protein>
<organism evidence="1 2">
    <name type="scientific">Caulochytrium protostelioides</name>
    <dbReference type="NCBI Taxonomy" id="1555241"/>
    <lineage>
        <taxon>Eukaryota</taxon>
        <taxon>Fungi</taxon>
        <taxon>Fungi incertae sedis</taxon>
        <taxon>Chytridiomycota</taxon>
        <taxon>Chytridiomycota incertae sedis</taxon>
        <taxon>Chytridiomycetes</taxon>
        <taxon>Caulochytriales</taxon>
        <taxon>Caulochytriaceae</taxon>
        <taxon>Caulochytrium</taxon>
    </lineage>
</organism>
<dbReference type="EMBL" id="ML014169">
    <property type="protein sequence ID" value="RKP01515.1"/>
    <property type="molecule type" value="Genomic_DNA"/>
</dbReference>
<evidence type="ECO:0000313" key="2">
    <source>
        <dbReference type="Proteomes" id="UP000274922"/>
    </source>
</evidence>
<name>A0A4P9X8D4_9FUNG</name>
<dbReference type="AlphaFoldDB" id="A0A4P9X8D4"/>
<evidence type="ECO:0000313" key="1">
    <source>
        <dbReference type="EMBL" id="RKP01515.1"/>
    </source>
</evidence>
<keyword evidence="2" id="KW-1185">Reference proteome</keyword>
<reference evidence="2" key="1">
    <citation type="journal article" date="2018" name="Nat. Microbiol.">
        <title>Leveraging single-cell genomics to expand the fungal tree of life.</title>
        <authorList>
            <person name="Ahrendt S.R."/>
            <person name="Quandt C.A."/>
            <person name="Ciobanu D."/>
            <person name="Clum A."/>
            <person name="Salamov A."/>
            <person name="Andreopoulos B."/>
            <person name="Cheng J.F."/>
            <person name="Woyke T."/>
            <person name="Pelin A."/>
            <person name="Henrissat B."/>
            <person name="Reynolds N.K."/>
            <person name="Benny G.L."/>
            <person name="Smith M.E."/>
            <person name="James T.Y."/>
            <person name="Grigoriev I.V."/>
        </authorList>
    </citation>
    <scope>NUCLEOTIDE SEQUENCE [LARGE SCALE GENOMIC DNA]</scope>
    <source>
        <strain evidence="2">ATCC 52028</strain>
    </source>
</reference>
<accession>A0A4P9X8D4</accession>